<reference evidence="8" key="1">
    <citation type="journal article" date="2019" name="Int. J. Syst. Evol. Microbiol.">
        <title>The Global Catalogue of Microorganisms (GCM) 10K type strain sequencing project: providing services to taxonomists for standard genome sequencing and annotation.</title>
        <authorList>
            <consortium name="The Broad Institute Genomics Platform"/>
            <consortium name="The Broad Institute Genome Sequencing Center for Infectious Disease"/>
            <person name="Wu L."/>
            <person name="Ma J."/>
        </authorList>
    </citation>
    <scope>NUCLEOTIDE SEQUENCE [LARGE SCALE GENOMIC DNA]</scope>
    <source>
        <strain evidence="8">CGMCC 1.6784</strain>
    </source>
</reference>
<keyword evidence="4 5" id="KW-0173">Coenzyme A biosynthesis</keyword>
<keyword evidence="3 5" id="KW-0067">ATP-binding</keyword>
<dbReference type="Gene3D" id="3.40.50.300">
    <property type="entry name" value="P-loop containing nucleotide triphosphate hydrolases"/>
    <property type="match status" value="1"/>
</dbReference>
<comment type="pathway">
    <text evidence="5">Cofactor biosynthesis; coenzyme A biosynthesis; CoA from (R)-pantothenate: step 5/5.</text>
</comment>
<dbReference type="PANTHER" id="PTHR10695">
    <property type="entry name" value="DEPHOSPHO-COA KINASE-RELATED"/>
    <property type="match status" value="1"/>
</dbReference>
<comment type="caution">
    <text evidence="7">The sequence shown here is derived from an EMBL/GenBank/DDBJ whole genome shotgun (WGS) entry which is preliminary data.</text>
</comment>
<sequence>MTKEKKRQTILGLTGSIGMGKSTVAGMMRDLGVPVFDADAAVHELQGPGGALLPAIEAEFPGTTGPDGVDRQKLGAAVFGDSEKLKRLEEIVHPAVAAMRSGFLRDNADAPLIVFDIPLLYEKGGQQGLDAVAVVSAPASDQRERVLARPGMTVEKFEQILALQVPDAEKRARADFVIDTGTSLTQTRNQVAGIVRTLERAE</sequence>
<comment type="subcellular location">
    <subcellularLocation>
        <location evidence="5">Cytoplasm</location>
    </subcellularLocation>
</comment>
<keyword evidence="5" id="KW-0808">Transferase</keyword>
<evidence type="ECO:0000256" key="1">
    <source>
        <dbReference type="ARBA" id="ARBA00009018"/>
    </source>
</evidence>
<protein>
    <recommendedName>
        <fullName evidence="5 6">Dephospho-CoA kinase</fullName>
        <ecNumber evidence="5 6">2.7.1.24</ecNumber>
    </recommendedName>
    <alternativeName>
        <fullName evidence="5">Dephosphocoenzyme A kinase</fullName>
    </alternativeName>
</protein>
<keyword evidence="8" id="KW-1185">Reference proteome</keyword>
<proteinExistence type="inferred from homology"/>
<dbReference type="HAMAP" id="MF_00376">
    <property type="entry name" value="Dephospho_CoA_kinase"/>
    <property type="match status" value="1"/>
</dbReference>
<evidence type="ECO:0000256" key="5">
    <source>
        <dbReference type="HAMAP-Rule" id="MF_00376"/>
    </source>
</evidence>
<evidence type="ECO:0000256" key="4">
    <source>
        <dbReference type="ARBA" id="ARBA00022993"/>
    </source>
</evidence>
<comment type="function">
    <text evidence="5">Catalyzes the phosphorylation of the 3'-hydroxyl group of dephosphocoenzyme A to form coenzyme A.</text>
</comment>
<evidence type="ECO:0000256" key="6">
    <source>
        <dbReference type="NCBIfam" id="TIGR00152"/>
    </source>
</evidence>
<dbReference type="GO" id="GO:0016301">
    <property type="term" value="F:kinase activity"/>
    <property type="evidence" value="ECO:0007669"/>
    <property type="project" value="UniProtKB-KW"/>
</dbReference>
<keyword evidence="5 7" id="KW-0418">Kinase</keyword>
<dbReference type="RefSeq" id="WP_188817325.1">
    <property type="nucleotide sequence ID" value="NZ_BMLK01000001.1"/>
</dbReference>
<feature type="binding site" evidence="5">
    <location>
        <begin position="18"/>
        <end position="23"/>
    </location>
    <ligand>
        <name>ATP</name>
        <dbReference type="ChEBI" id="CHEBI:30616"/>
    </ligand>
</feature>
<evidence type="ECO:0000313" key="8">
    <source>
        <dbReference type="Proteomes" id="UP000605099"/>
    </source>
</evidence>
<dbReference type="EC" id="2.7.1.24" evidence="5 6"/>
<dbReference type="Proteomes" id="UP000605099">
    <property type="component" value="Unassembled WGS sequence"/>
</dbReference>
<comment type="catalytic activity">
    <reaction evidence="5">
        <text>3'-dephospho-CoA + ATP = ADP + CoA + H(+)</text>
        <dbReference type="Rhea" id="RHEA:18245"/>
        <dbReference type="ChEBI" id="CHEBI:15378"/>
        <dbReference type="ChEBI" id="CHEBI:30616"/>
        <dbReference type="ChEBI" id="CHEBI:57287"/>
        <dbReference type="ChEBI" id="CHEBI:57328"/>
        <dbReference type="ChEBI" id="CHEBI:456216"/>
        <dbReference type="EC" id="2.7.1.24"/>
    </reaction>
</comment>
<evidence type="ECO:0000256" key="3">
    <source>
        <dbReference type="ARBA" id="ARBA00022840"/>
    </source>
</evidence>
<evidence type="ECO:0000256" key="2">
    <source>
        <dbReference type="ARBA" id="ARBA00022741"/>
    </source>
</evidence>
<dbReference type="PROSITE" id="PS51219">
    <property type="entry name" value="DPCK"/>
    <property type="match status" value="1"/>
</dbReference>
<dbReference type="NCBIfam" id="TIGR00152">
    <property type="entry name" value="dephospho-CoA kinase"/>
    <property type="match status" value="1"/>
</dbReference>
<name>A0ABQ2J655_9SPHN</name>
<dbReference type="SUPFAM" id="SSF52540">
    <property type="entry name" value="P-loop containing nucleoside triphosphate hydrolases"/>
    <property type="match status" value="1"/>
</dbReference>
<dbReference type="PANTHER" id="PTHR10695:SF46">
    <property type="entry name" value="BIFUNCTIONAL COENZYME A SYNTHASE-RELATED"/>
    <property type="match status" value="1"/>
</dbReference>
<keyword evidence="5" id="KW-0963">Cytoplasm</keyword>
<comment type="similarity">
    <text evidence="1 5">Belongs to the CoaE family.</text>
</comment>
<dbReference type="CDD" id="cd02022">
    <property type="entry name" value="DPCK"/>
    <property type="match status" value="1"/>
</dbReference>
<evidence type="ECO:0000313" key="7">
    <source>
        <dbReference type="EMBL" id="GGN40745.1"/>
    </source>
</evidence>
<organism evidence="7 8">
    <name type="scientific">Novosphingobium indicum</name>
    <dbReference type="NCBI Taxonomy" id="462949"/>
    <lineage>
        <taxon>Bacteria</taxon>
        <taxon>Pseudomonadati</taxon>
        <taxon>Pseudomonadota</taxon>
        <taxon>Alphaproteobacteria</taxon>
        <taxon>Sphingomonadales</taxon>
        <taxon>Sphingomonadaceae</taxon>
        <taxon>Novosphingobium</taxon>
    </lineage>
</organism>
<dbReference type="EMBL" id="BMLK01000001">
    <property type="protein sequence ID" value="GGN40745.1"/>
    <property type="molecule type" value="Genomic_DNA"/>
</dbReference>
<dbReference type="Pfam" id="PF01121">
    <property type="entry name" value="CoaE"/>
    <property type="match status" value="1"/>
</dbReference>
<gene>
    <name evidence="5 7" type="primary">coaE</name>
    <name evidence="7" type="ORF">GCM10011349_01900</name>
</gene>
<dbReference type="InterPro" id="IPR001977">
    <property type="entry name" value="Depp_CoAkinase"/>
</dbReference>
<dbReference type="InterPro" id="IPR027417">
    <property type="entry name" value="P-loop_NTPase"/>
</dbReference>
<keyword evidence="2 5" id="KW-0547">Nucleotide-binding</keyword>
<accession>A0ABQ2J655</accession>